<proteinExistence type="predicted"/>
<dbReference type="EMBL" id="QZAA01000231">
    <property type="protein sequence ID" value="RQD73915.1"/>
    <property type="molecule type" value="Genomic_DNA"/>
</dbReference>
<dbReference type="AlphaFoldDB" id="A0A424YB29"/>
<evidence type="ECO:0000313" key="2">
    <source>
        <dbReference type="Proteomes" id="UP000285138"/>
    </source>
</evidence>
<evidence type="ECO:0000313" key="1">
    <source>
        <dbReference type="EMBL" id="RQD73915.1"/>
    </source>
</evidence>
<protein>
    <submittedName>
        <fullName evidence="1">DUF370 domain-containing protein</fullName>
    </submittedName>
</protein>
<dbReference type="Proteomes" id="UP000285138">
    <property type="component" value="Unassembled WGS sequence"/>
</dbReference>
<dbReference type="Pfam" id="PF04025">
    <property type="entry name" value="RemA-like"/>
    <property type="match status" value="1"/>
</dbReference>
<accession>A0A424YB29</accession>
<comment type="caution">
    <text evidence="1">The sequence shown here is derived from an EMBL/GenBank/DDBJ whole genome shotgun (WGS) entry which is preliminary data.</text>
</comment>
<sequence length="96" mass="10978">MSPLSLNIKLSIKGGESVYLHIGNSVIVPVVDILGVFDLYLHKSNITREFLQSKEDKEIVYTEDIKDCKSFVVTRDKIYYSPIAPSTLKKRVEKFK</sequence>
<dbReference type="NCBIfam" id="NF046065">
    <property type="entry name" value="MtxRegRemB"/>
    <property type="match status" value="1"/>
</dbReference>
<dbReference type="InterPro" id="IPR007169">
    <property type="entry name" value="RemA-like"/>
</dbReference>
<reference evidence="1 2" key="1">
    <citation type="submission" date="2018-08" db="EMBL/GenBank/DDBJ databases">
        <title>The metabolism and importance of syntrophic acetate oxidation coupled to methane or sulfide production in haloalkaline environments.</title>
        <authorList>
            <person name="Timmers P.H.A."/>
            <person name="Vavourakis C.D."/>
            <person name="Sorokin D.Y."/>
            <person name="Sinninghe Damste J.S."/>
            <person name="Muyzer G."/>
            <person name="Stams A.J.M."/>
            <person name="Plugge C.M."/>
        </authorList>
    </citation>
    <scope>NUCLEOTIDE SEQUENCE [LARGE SCALE GENOMIC DNA]</scope>
    <source>
        <strain evidence="1">MSAO_Bac1</strain>
    </source>
</reference>
<name>A0A424YB29_9FIRM</name>
<gene>
    <name evidence="1" type="ORF">D5R97_08585</name>
</gene>
<organism evidence="1 2">
    <name type="scientific">Candidatus Syntrophonatronum acetioxidans</name>
    <dbReference type="NCBI Taxonomy" id="1795816"/>
    <lineage>
        <taxon>Bacteria</taxon>
        <taxon>Bacillati</taxon>
        <taxon>Bacillota</taxon>
        <taxon>Clostridia</taxon>
        <taxon>Eubacteriales</taxon>
        <taxon>Syntrophomonadaceae</taxon>
        <taxon>Candidatus Syntrophonatronum</taxon>
    </lineage>
</organism>